<protein>
    <submittedName>
        <fullName evidence="2">Uncharacterized protein</fullName>
    </submittedName>
</protein>
<dbReference type="AlphaFoldDB" id="A0A7J5UIH9"/>
<proteinExistence type="predicted"/>
<reference evidence="2 3" key="1">
    <citation type="submission" date="2019-10" db="EMBL/GenBank/DDBJ databases">
        <title>Georgenia wutianyii sp. nov. and Georgenia yuyongxinii sp. nov. isolated from plateau pika (Ochotona curzoniae) in the Qinghai-Tibet plateau of China.</title>
        <authorList>
            <person name="Tian Z."/>
        </authorList>
    </citation>
    <scope>NUCLEOTIDE SEQUENCE [LARGE SCALE GENOMIC DNA]</scope>
    <source>
        <strain evidence="2 3">DSM 21501</strain>
    </source>
</reference>
<sequence>MTGRLTAALDARIAALDAAAAPEPPADPDALPQAERRLKRRWLVALALLLLGVVITAVYLGGRPTAAGATRAITLTLSVPLVLAVSAQHGYYRALRRHAWTAATADEARHARAEAADDARRERARLGLMREALTDWCEIVGHLVHRPWAPIEVPAPEPPADLLATLPAAVALGLVAGRDAAAHERAVHATLAALCHPGWCAESFDELVAALDDGGRRSPGGYLAADLDVRGGPFAPRRRLVEACRAGRGGALA</sequence>
<dbReference type="RefSeq" id="WP_152359971.1">
    <property type="nucleotide sequence ID" value="NZ_WHJE01000304.1"/>
</dbReference>
<feature type="non-terminal residue" evidence="2">
    <location>
        <position position="253"/>
    </location>
</feature>
<organism evidence="2 3">
    <name type="scientific">Georgenia thermotolerans</name>
    <dbReference type="NCBI Taxonomy" id="527326"/>
    <lineage>
        <taxon>Bacteria</taxon>
        <taxon>Bacillati</taxon>
        <taxon>Actinomycetota</taxon>
        <taxon>Actinomycetes</taxon>
        <taxon>Micrococcales</taxon>
        <taxon>Bogoriellaceae</taxon>
        <taxon>Georgenia</taxon>
    </lineage>
</organism>
<dbReference type="Proteomes" id="UP000451860">
    <property type="component" value="Unassembled WGS sequence"/>
</dbReference>
<accession>A0A7J5UIH9</accession>
<dbReference type="OrthoDB" id="5147027at2"/>
<evidence type="ECO:0000313" key="2">
    <source>
        <dbReference type="EMBL" id="KAE8762070.1"/>
    </source>
</evidence>
<keyword evidence="1" id="KW-0472">Membrane</keyword>
<keyword evidence="1" id="KW-0812">Transmembrane</keyword>
<keyword evidence="1" id="KW-1133">Transmembrane helix</keyword>
<comment type="caution">
    <text evidence="2">The sequence shown here is derived from an EMBL/GenBank/DDBJ whole genome shotgun (WGS) entry which is preliminary data.</text>
</comment>
<name>A0A7J5UIH9_9MICO</name>
<gene>
    <name evidence="2" type="ORF">GB883_21275</name>
</gene>
<keyword evidence="3" id="KW-1185">Reference proteome</keyword>
<evidence type="ECO:0000313" key="3">
    <source>
        <dbReference type="Proteomes" id="UP000451860"/>
    </source>
</evidence>
<feature type="transmembrane region" description="Helical" evidence="1">
    <location>
        <begin position="42"/>
        <end position="62"/>
    </location>
</feature>
<evidence type="ECO:0000256" key="1">
    <source>
        <dbReference type="SAM" id="Phobius"/>
    </source>
</evidence>
<dbReference type="EMBL" id="WHJE01000304">
    <property type="protein sequence ID" value="KAE8762070.1"/>
    <property type="molecule type" value="Genomic_DNA"/>
</dbReference>
<feature type="transmembrane region" description="Helical" evidence="1">
    <location>
        <begin position="68"/>
        <end position="87"/>
    </location>
</feature>